<evidence type="ECO:0000313" key="5">
    <source>
        <dbReference type="Proteomes" id="UP001302126"/>
    </source>
</evidence>
<dbReference type="Pfam" id="PF24535">
    <property type="entry name" value="DUF7598"/>
    <property type="match status" value="1"/>
</dbReference>
<accession>A0AAN6WXB2</accession>
<comment type="caution">
    <text evidence="4">The sequence shown here is derived from an EMBL/GenBank/DDBJ whole genome shotgun (WGS) entry which is preliminary data.</text>
</comment>
<gene>
    <name evidence="4" type="ORF">QBC35DRAFT_123291</name>
</gene>
<evidence type="ECO:0000256" key="2">
    <source>
        <dbReference type="SAM" id="Phobius"/>
    </source>
</evidence>
<keyword evidence="5" id="KW-1185">Reference proteome</keyword>
<feature type="transmembrane region" description="Helical" evidence="2">
    <location>
        <begin position="128"/>
        <end position="149"/>
    </location>
</feature>
<dbReference type="EMBL" id="MU864371">
    <property type="protein sequence ID" value="KAK4189885.1"/>
    <property type="molecule type" value="Genomic_DNA"/>
</dbReference>
<protein>
    <recommendedName>
        <fullName evidence="3">DUF7598 domain-containing protein</fullName>
    </recommendedName>
</protein>
<keyword evidence="2" id="KW-0812">Transmembrane</keyword>
<sequence>MFNLGQHSKVRGSGHLVLNALRAFTVVGLVVVMAACWVMIVLSGITQHFQFFDVLSHFFVFAISIVLVISEIGLFKRWFATNFPIIGPEHSLGWLGLAQVIIGCSIMADLVKPAYAVENLGLEMWRLIISSGILAITFGAFNMLASLIFRDGPNGITARMIRSDGSLATPANINNKEYYESYASDYMPSAYTSRNNSVRHQKEEDDGVTSPSAFKRLTTMMNFRKSKLTISKPVPVGSTNSPIMPDIQRPPTAMHPAYSKSSRYSEAHMSRDFI</sequence>
<feature type="domain" description="DUF7598" evidence="3">
    <location>
        <begin position="14"/>
        <end position="148"/>
    </location>
</feature>
<evidence type="ECO:0000256" key="1">
    <source>
        <dbReference type="SAM" id="MobiDB-lite"/>
    </source>
</evidence>
<evidence type="ECO:0000313" key="4">
    <source>
        <dbReference type="EMBL" id="KAK4189885.1"/>
    </source>
</evidence>
<reference evidence="4" key="2">
    <citation type="submission" date="2023-05" db="EMBL/GenBank/DDBJ databases">
        <authorList>
            <consortium name="Lawrence Berkeley National Laboratory"/>
            <person name="Steindorff A."/>
            <person name="Hensen N."/>
            <person name="Bonometti L."/>
            <person name="Westerberg I."/>
            <person name="Brannstrom I.O."/>
            <person name="Guillou S."/>
            <person name="Cros-Aarteil S."/>
            <person name="Calhoun S."/>
            <person name="Haridas S."/>
            <person name="Kuo A."/>
            <person name="Mondo S."/>
            <person name="Pangilinan J."/>
            <person name="Riley R."/>
            <person name="Labutti K."/>
            <person name="Andreopoulos B."/>
            <person name="Lipzen A."/>
            <person name="Chen C."/>
            <person name="Yanf M."/>
            <person name="Daum C."/>
            <person name="Ng V."/>
            <person name="Clum A."/>
            <person name="Ohm R."/>
            <person name="Martin F."/>
            <person name="Silar P."/>
            <person name="Natvig D."/>
            <person name="Lalanne C."/>
            <person name="Gautier V."/>
            <person name="Ament-Velasquez S.L."/>
            <person name="Kruys A."/>
            <person name="Hutchinson M.I."/>
            <person name="Powell A.J."/>
            <person name="Barry K."/>
            <person name="Miller A.N."/>
            <person name="Grigoriev I.V."/>
            <person name="Debuchy R."/>
            <person name="Gladieux P."/>
            <person name="Thoren M.H."/>
            <person name="Johannesson H."/>
        </authorList>
    </citation>
    <scope>NUCLEOTIDE SEQUENCE</scope>
    <source>
        <strain evidence="4">PSN309</strain>
    </source>
</reference>
<feature type="transmembrane region" description="Helical" evidence="2">
    <location>
        <begin position="21"/>
        <end position="46"/>
    </location>
</feature>
<keyword evidence="2" id="KW-0472">Membrane</keyword>
<keyword evidence="2" id="KW-1133">Transmembrane helix</keyword>
<proteinExistence type="predicted"/>
<organism evidence="4 5">
    <name type="scientific">Podospora australis</name>
    <dbReference type="NCBI Taxonomy" id="1536484"/>
    <lineage>
        <taxon>Eukaryota</taxon>
        <taxon>Fungi</taxon>
        <taxon>Dikarya</taxon>
        <taxon>Ascomycota</taxon>
        <taxon>Pezizomycotina</taxon>
        <taxon>Sordariomycetes</taxon>
        <taxon>Sordariomycetidae</taxon>
        <taxon>Sordariales</taxon>
        <taxon>Podosporaceae</taxon>
        <taxon>Podospora</taxon>
    </lineage>
</organism>
<dbReference type="Proteomes" id="UP001302126">
    <property type="component" value="Unassembled WGS sequence"/>
</dbReference>
<feature type="transmembrane region" description="Helical" evidence="2">
    <location>
        <begin position="91"/>
        <end position="108"/>
    </location>
</feature>
<reference evidence="4" key="1">
    <citation type="journal article" date="2023" name="Mol. Phylogenet. Evol.">
        <title>Genome-scale phylogeny and comparative genomics of the fungal order Sordariales.</title>
        <authorList>
            <person name="Hensen N."/>
            <person name="Bonometti L."/>
            <person name="Westerberg I."/>
            <person name="Brannstrom I.O."/>
            <person name="Guillou S."/>
            <person name="Cros-Aarteil S."/>
            <person name="Calhoun S."/>
            <person name="Haridas S."/>
            <person name="Kuo A."/>
            <person name="Mondo S."/>
            <person name="Pangilinan J."/>
            <person name="Riley R."/>
            <person name="LaButti K."/>
            <person name="Andreopoulos B."/>
            <person name="Lipzen A."/>
            <person name="Chen C."/>
            <person name="Yan M."/>
            <person name="Daum C."/>
            <person name="Ng V."/>
            <person name="Clum A."/>
            <person name="Steindorff A."/>
            <person name="Ohm R.A."/>
            <person name="Martin F."/>
            <person name="Silar P."/>
            <person name="Natvig D.O."/>
            <person name="Lalanne C."/>
            <person name="Gautier V."/>
            <person name="Ament-Velasquez S.L."/>
            <person name="Kruys A."/>
            <person name="Hutchinson M.I."/>
            <person name="Powell A.J."/>
            <person name="Barry K."/>
            <person name="Miller A.N."/>
            <person name="Grigoriev I.V."/>
            <person name="Debuchy R."/>
            <person name="Gladieux P."/>
            <person name="Hiltunen Thoren M."/>
            <person name="Johannesson H."/>
        </authorList>
    </citation>
    <scope>NUCLEOTIDE SEQUENCE</scope>
    <source>
        <strain evidence="4">PSN309</strain>
    </source>
</reference>
<name>A0AAN6WXB2_9PEZI</name>
<dbReference type="AlphaFoldDB" id="A0AAN6WXB2"/>
<dbReference type="InterPro" id="IPR056019">
    <property type="entry name" value="DUF7598"/>
</dbReference>
<evidence type="ECO:0000259" key="3">
    <source>
        <dbReference type="Pfam" id="PF24535"/>
    </source>
</evidence>
<feature type="region of interest" description="Disordered" evidence="1">
    <location>
        <begin position="234"/>
        <end position="274"/>
    </location>
</feature>
<feature type="transmembrane region" description="Helical" evidence="2">
    <location>
        <begin position="58"/>
        <end position="79"/>
    </location>
</feature>
<feature type="compositionally biased region" description="Basic and acidic residues" evidence="1">
    <location>
        <begin position="263"/>
        <end position="274"/>
    </location>
</feature>